<dbReference type="GO" id="GO:0042450">
    <property type="term" value="P:L-arginine biosynthetic process via ornithine"/>
    <property type="evidence" value="ECO:0007669"/>
    <property type="project" value="InterPro"/>
</dbReference>
<feature type="domain" description="Argininosuccinate lyase C-terminal" evidence="2">
    <location>
        <begin position="363"/>
        <end position="431"/>
    </location>
</feature>
<dbReference type="Gene3D" id="1.10.40.30">
    <property type="entry name" value="Fumarase/aspartase (C-terminal domain)"/>
    <property type="match status" value="1"/>
</dbReference>
<dbReference type="Pfam" id="PF00206">
    <property type="entry name" value="Lyase_1"/>
    <property type="match status" value="1"/>
</dbReference>
<dbReference type="InterPro" id="IPR009049">
    <property type="entry name" value="Argininosuccinate_lyase"/>
</dbReference>
<accession>A0A6J6FTD2</accession>
<dbReference type="NCBIfam" id="TIGR00838">
    <property type="entry name" value="argH"/>
    <property type="match status" value="1"/>
</dbReference>
<dbReference type="Gene3D" id="1.20.200.10">
    <property type="entry name" value="Fumarase/aspartase (Central domain)"/>
    <property type="match status" value="1"/>
</dbReference>
<dbReference type="Gene3D" id="1.10.275.10">
    <property type="entry name" value="Fumarase/aspartase (N-terminal domain)"/>
    <property type="match status" value="1"/>
</dbReference>
<evidence type="ECO:0000313" key="3">
    <source>
        <dbReference type="EMBL" id="CAB4591580.1"/>
    </source>
</evidence>
<evidence type="ECO:0000259" key="1">
    <source>
        <dbReference type="Pfam" id="PF00206"/>
    </source>
</evidence>
<organism evidence="3">
    <name type="scientific">freshwater metagenome</name>
    <dbReference type="NCBI Taxonomy" id="449393"/>
    <lineage>
        <taxon>unclassified sequences</taxon>
        <taxon>metagenomes</taxon>
        <taxon>ecological metagenomes</taxon>
    </lineage>
</organism>
<dbReference type="Pfam" id="PF14698">
    <property type="entry name" value="ASL_C2"/>
    <property type="match status" value="1"/>
</dbReference>
<proteinExistence type="inferred from homology"/>
<dbReference type="CDD" id="cd01359">
    <property type="entry name" value="Argininosuccinate_lyase"/>
    <property type="match status" value="1"/>
</dbReference>
<dbReference type="PROSITE" id="PS00163">
    <property type="entry name" value="FUMARATE_LYASES"/>
    <property type="match status" value="1"/>
</dbReference>
<dbReference type="InterPro" id="IPR024083">
    <property type="entry name" value="Fumarase/histidase_N"/>
</dbReference>
<protein>
    <submittedName>
        <fullName evidence="3">Unannotated protein</fullName>
    </submittedName>
</protein>
<dbReference type="InterPro" id="IPR020557">
    <property type="entry name" value="Fumarate_lyase_CS"/>
</dbReference>
<dbReference type="EMBL" id="CAEZUC010000088">
    <property type="protein sequence ID" value="CAB4591580.1"/>
    <property type="molecule type" value="Genomic_DNA"/>
</dbReference>
<dbReference type="InterPro" id="IPR022761">
    <property type="entry name" value="Fumarate_lyase_N"/>
</dbReference>
<dbReference type="FunFam" id="1.10.40.30:FF:000001">
    <property type="entry name" value="Argininosuccinate lyase"/>
    <property type="match status" value="1"/>
</dbReference>
<dbReference type="HAMAP" id="MF_00006">
    <property type="entry name" value="Arg_succ_lyase"/>
    <property type="match status" value="1"/>
</dbReference>
<dbReference type="AlphaFoldDB" id="A0A6J6FTD2"/>
<dbReference type="InterPro" id="IPR008948">
    <property type="entry name" value="L-Aspartase-like"/>
</dbReference>
<dbReference type="GO" id="GO:0004056">
    <property type="term" value="F:argininosuccinate lyase activity"/>
    <property type="evidence" value="ECO:0007669"/>
    <property type="project" value="InterPro"/>
</dbReference>
<sequence>MTLWGGRFEGSPDDALSALSRSVEFDWRLAPYEIEVNLAHLNNLIEQSVVTKEDGARLKQALMELATEIGSGKFTYSKADEDVHSAIERGLVEKCGELGGSIRAGRSRNDLVVTDFKLYLIDHLLEVAALVAELVKVLNSQAKKHLDVAAPGFTHTQHAQPITFAQELSKHSHSLLRDIDRIFDWLNRNSKSPYGAGALAGSPLVPKPEKIAKELGFTGVMANSIDAVSDRDFAAEALFDLAMLGIHLSRIGEEFILWSSNEFNWVQISDAYTTGSSIMPQKKNADIAELARGKSGRFIGNLTSLLVVLKGLPFAYNRDLQEDKEPVFDSIDQLLVLLPALTGMVQTAKFNPDKISANVTSGFSLATEIADYLAKKQVPFAIAHEAAGMCVKLCESNSIELDQLTDAQFAQIHPALTSDVRDVLDVKAAVASRSSSLGTAGASVGKAIAELDKQISRVEGEISNHRKLLSGMISQ</sequence>
<dbReference type="PANTHER" id="PTHR43814">
    <property type="entry name" value="ARGININOSUCCINATE LYASE"/>
    <property type="match status" value="1"/>
</dbReference>
<dbReference type="EMBL" id="CAFBLG010000049">
    <property type="protein sequence ID" value="CAB4864686.1"/>
    <property type="molecule type" value="Genomic_DNA"/>
</dbReference>
<dbReference type="InterPro" id="IPR000362">
    <property type="entry name" value="Fumarate_lyase_fam"/>
</dbReference>
<feature type="domain" description="Fumarate lyase N-terminal" evidence="1">
    <location>
        <begin position="6"/>
        <end position="300"/>
    </location>
</feature>
<dbReference type="InterPro" id="IPR029419">
    <property type="entry name" value="Arg_succ_lyase_C"/>
</dbReference>
<dbReference type="PANTHER" id="PTHR43814:SF1">
    <property type="entry name" value="ARGININOSUCCINATE LYASE"/>
    <property type="match status" value="1"/>
</dbReference>
<gene>
    <name evidence="3" type="ORF">UFOPK1776_00645</name>
    <name evidence="4" type="ORF">UFOPK3295_00619</name>
</gene>
<dbReference type="GO" id="GO:0005829">
    <property type="term" value="C:cytosol"/>
    <property type="evidence" value="ECO:0007669"/>
    <property type="project" value="TreeGrafter"/>
</dbReference>
<dbReference type="SUPFAM" id="SSF48557">
    <property type="entry name" value="L-aspartase-like"/>
    <property type="match status" value="1"/>
</dbReference>
<dbReference type="FunFam" id="1.20.200.10:FF:000015">
    <property type="entry name" value="argininosuccinate lyase isoform X2"/>
    <property type="match status" value="1"/>
</dbReference>
<dbReference type="PRINTS" id="PR00149">
    <property type="entry name" value="FUMRATELYASE"/>
</dbReference>
<evidence type="ECO:0000313" key="4">
    <source>
        <dbReference type="EMBL" id="CAB4864686.1"/>
    </source>
</evidence>
<reference evidence="3" key="1">
    <citation type="submission" date="2020-05" db="EMBL/GenBank/DDBJ databases">
        <authorList>
            <person name="Chiriac C."/>
            <person name="Salcher M."/>
            <person name="Ghai R."/>
            <person name="Kavagutti S V."/>
        </authorList>
    </citation>
    <scope>NUCLEOTIDE SEQUENCE</scope>
</reference>
<name>A0A6J6FTD2_9ZZZZ</name>
<evidence type="ECO:0000259" key="2">
    <source>
        <dbReference type="Pfam" id="PF14698"/>
    </source>
</evidence>
<dbReference type="PRINTS" id="PR00145">
    <property type="entry name" value="ARGSUCLYASE"/>
</dbReference>